<dbReference type="InterPro" id="IPR001296">
    <property type="entry name" value="Glyco_trans_1"/>
</dbReference>
<dbReference type="GO" id="GO:0016757">
    <property type="term" value="F:glycosyltransferase activity"/>
    <property type="evidence" value="ECO:0007669"/>
    <property type="project" value="InterPro"/>
</dbReference>
<organism evidence="3 4">
    <name type="scientific">Formosa agariphila (strain DSM 15362 / KCTC 12365 / LMG 23005 / KMM 3901 / M-2Alg 35-1)</name>
    <dbReference type="NCBI Taxonomy" id="1347342"/>
    <lineage>
        <taxon>Bacteria</taxon>
        <taxon>Pseudomonadati</taxon>
        <taxon>Bacteroidota</taxon>
        <taxon>Flavobacteriia</taxon>
        <taxon>Flavobacteriales</taxon>
        <taxon>Flavobacteriaceae</taxon>
        <taxon>Formosa</taxon>
    </lineage>
</organism>
<gene>
    <name evidence="3" type="ORF">BN863_29190</name>
</gene>
<protein>
    <submittedName>
        <fullName evidence="3">Glycosyltransferase (GT4)</fullName>
    </submittedName>
</protein>
<evidence type="ECO:0000259" key="2">
    <source>
        <dbReference type="Pfam" id="PF00534"/>
    </source>
</evidence>
<dbReference type="STRING" id="1347342.BN863_29190"/>
<reference evidence="3 4" key="1">
    <citation type="journal article" date="2013" name="Appl. Environ. Microbiol.">
        <title>The genome of the alga-associated marine flavobacterium Formosa agariphila KMM 3901T reveals a broad potential for degradation of algal polysaccharides.</title>
        <authorList>
            <person name="Mann A.J."/>
            <person name="Hahnke R.L."/>
            <person name="Huang S."/>
            <person name="Werner J."/>
            <person name="Xing P."/>
            <person name="Barbeyron T."/>
            <person name="Huettel B."/>
            <person name="Stueber K."/>
            <person name="Reinhardt R."/>
            <person name="Harder J."/>
            <person name="Gloeckner F.O."/>
            <person name="Amann R.I."/>
            <person name="Teeling H."/>
        </authorList>
    </citation>
    <scope>NUCLEOTIDE SEQUENCE [LARGE SCALE GENOMIC DNA]</scope>
    <source>
        <strain evidence="4">DSM 15362 / KCTC 12365 / LMG 23005 / KMM 3901</strain>
    </source>
</reference>
<sequence length="234" mass="26749">MVMTYGREISEKTTSLGYKLAGNKLKFTACGAHMLKNLQNKEPFVPIHNFTETDYYVPDYNLETEYLFFLGRIEDIKGTKEAIEVALKTNQKLIIAGNIQPGHDEYFETEIKPYLSNQLIEYVGPVNDEQKLNYLQKASAFLFPIKWEEPFGIVMAEAMACGVPVIGFRRGSVPEVVKDEDTGFIVDNVEQMVEAVKKIDSIDRRKVRQDCVNRFSLDFISNQYLSLFDSMLKG</sequence>
<proteinExistence type="predicted"/>
<accession>T2KQ97</accession>
<dbReference type="GO" id="GO:0009103">
    <property type="term" value="P:lipopolysaccharide biosynthetic process"/>
    <property type="evidence" value="ECO:0007669"/>
    <property type="project" value="TreeGrafter"/>
</dbReference>
<dbReference type="PATRIC" id="fig|1347342.6.peg.2937"/>
<dbReference type="SUPFAM" id="SSF53756">
    <property type="entry name" value="UDP-Glycosyltransferase/glycogen phosphorylase"/>
    <property type="match status" value="1"/>
</dbReference>
<dbReference type="eggNOG" id="COG0438">
    <property type="taxonomic scope" value="Bacteria"/>
</dbReference>
<evidence type="ECO:0000256" key="1">
    <source>
        <dbReference type="ARBA" id="ARBA00022679"/>
    </source>
</evidence>
<evidence type="ECO:0000313" key="3">
    <source>
        <dbReference type="EMBL" id="CDF80631.1"/>
    </source>
</evidence>
<dbReference type="PANTHER" id="PTHR46401:SF2">
    <property type="entry name" value="GLYCOSYLTRANSFERASE WBBK-RELATED"/>
    <property type="match status" value="1"/>
</dbReference>
<dbReference type="Proteomes" id="UP000016160">
    <property type="component" value="Chromosome"/>
</dbReference>
<name>T2KQ97_FORAG</name>
<evidence type="ECO:0000313" key="4">
    <source>
        <dbReference type="Proteomes" id="UP000016160"/>
    </source>
</evidence>
<dbReference type="PANTHER" id="PTHR46401">
    <property type="entry name" value="GLYCOSYLTRANSFERASE WBBK-RELATED"/>
    <property type="match status" value="1"/>
</dbReference>
<keyword evidence="1 3" id="KW-0808">Transferase</keyword>
<feature type="domain" description="Glycosyl transferase family 1" evidence="2">
    <location>
        <begin position="63"/>
        <end position="201"/>
    </location>
</feature>
<dbReference type="AlphaFoldDB" id="T2KQ97"/>
<keyword evidence="4" id="KW-1185">Reference proteome</keyword>
<dbReference type="EMBL" id="HG315671">
    <property type="protein sequence ID" value="CDF80631.1"/>
    <property type="molecule type" value="Genomic_DNA"/>
</dbReference>
<dbReference type="HOGENOM" id="CLU_042257_2_0_10"/>
<dbReference type="Gene3D" id="3.40.50.2000">
    <property type="entry name" value="Glycogen Phosphorylase B"/>
    <property type="match status" value="1"/>
</dbReference>
<dbReference type="Pfam" id="PF00534">
    <property type="entry name" value="Glycos_transf_1"/>
    <property type="match status" value="1"/>
</dbReference>